<keyword evidence="1" id="KW-0472">Membrane</keyword>
<keyword evidence="1" id="KW-0812">Transmembrane</keyword>
<keyword evidence="1" id="KW-1133">Transmembrane helix</keyword>
<reference evidence="2" key="1">
    <citation type="submission" date="2021-02" db="EMBL/GenBank/DDBJ databases">
        <authorList>
            <person name="Nowell W R."/>
        </authorList>
    </citation>
    <scope>NUCLEOTIDE SEQUENCE</scope>
</reference>
<name>A0A816RII8_9BILA</name>
<dbReference type="AlphaFoldDB" id="A0A816RII8"/>
<sequence>MKPKFTMRILMIIFITQLATTATILLPKRDVLHKSSGLIMKYISEYKPANDITSITVSIPMVNDMCYIIPRKAMLKIPQCNTHIKQQQEGKNNTSNKRNKRFIMNIISIAIGTAATTLATSNTIQIHNLQKEIKSITTSIDSIQNAINSHNSRLVQLTKGQITIVEELIHTQTALNNTIVLVNEHSKVLQQHRIAINTLMSMIMILKKELTSFTHAVETHFIHESIEDILANKLNLRFIHHYDLPRVIKMITKQVNIDMEETDDSLPTFELINRLLIQQRIEFVPMNTKEQTAGGVIGNLLFISFFAAANKNQQSFSTYKLTPIPFNQGQQRSKLAQIPYIIGISTKTMELIQWTKEESNTCKFTSMSSCRETPPINKNWQQTCLLEILTDSNLTLCRIEHELEPIFIQRVGQQWAISTINETKCHRVTQLEQGEHAITTNNELTIPPIALITIDKSTAWSCDNFFLPSITNGTNEFISIIDNKKLNYDDSILIDLQKAMSNDTRWEKIPYIPGNIKNMIEYLITTAPTTIVTPTAWYQHGLAIGLLSLGIIAIILIILYVRLISKIRKTSTTKMIIMPQI</sequence>
<organism evidence="2 3">
    <name type="scientific">Rotaria magnacalcarata</name>
    <dbReference type="NCBI Taxonomy" id="392030"/>
    <lineage>
        <taxon>Eukaryota</taxon>
        <taxon>Metazoa</taxon>
        <taxon>Spiralia</taxon>
        <taxon>Gnathifera</taxon>
        <taxon>Rotifera</taxon>
        <taxon>Eurotatoria</taxon>
        <taxon>Bdelloidea</taxon>
        <taxon>Philodinida</taxon>
        <taxon>Philodinidae</taxon>
        <taxon>Rotaria</taxon>
    </lineage>
</organism>
<protein>
    <submittedName>
        <fullName evidence="2">Uncharacterized protein</fullName>
    </submittedName>
</protein>
<comment type="caution">
    <text evidence="2">The sequence shown here is derived from an EMBL/GenBank/DDBJ whole genome shotgun (WGS) entry which is preliminary data.</text>
</comment>
<evidence type="ECO:0000256" key="1">
    <source>
        <dbReference type="SAM" id="Phobius"/>
    </source>
</evidence>
<evidence type="ECO:0000313" key="3">
    <source>
        <dbReference type="Proteomes" id="UP000663887"/>
    </source>
</evidence>
<feature type="transmembrane region" description="Helical" evidence="1">
    <location>
        <begin position="6"/>
        <end position="26"/>
    </location>
</feature>
<accession>A0A816RII8</accession>
<feature type="transmembrane region" description="Helical" evidence="1">
    <location>
        <begin position="102"/>
        <end position="121"/>
    </location>
</feature>
<dbReference type="EMBL" id="CAJNRG010005348">
    <property type="protein sequence ID" value="CAF2075819.1"/>
    <property type="molecule type" value="Genomic_DNA"/>
</dbReference>
<evidence type="ECO:0000313" key="2">
    <source>
        <dbReference type="EMBL" id="CAF2075819.1"/>
    </source>
</evidence>
<dbReference type="Proteomes" id="UP000663887">
    <property type="component" value="Unassembled WGS sequence"/>
</dbReference>
<proteinExistence type="predicted"/>
<feature type="transmembrane region" description="Helical" evidence="1">
    <location>
        <begin position="537"/>
        <end position="561"/>
    </location>
</feature>
<gene>
    <name evidence="2" type="ORF">XDN619_LOCUS13584</name>
</gene>